<reference evidence="2 3" key="1">
    <citation type="journal article" date="2019" name="PLoS Biol.">
        <title>Sex chromosomes control vertical transmission of feminizing Wolbachia symbionts in an isopod.</title>
        <authorList>
            <person name="Becking T."/>
            <person name="Chebbi M.A."/>
            <person name="Giraud I."/>
            <person name="Moumen B."/>
            <person name="Laverre T."/>
            <person name="Caubet Y."/>
            <person name="Peccoud J."/>
            <person name="Gilbert C."/>
            <person name="Cordaux R."/>
        </authorList>
    </citation>
    <scope>NUCLEOTIDE SEQUENCE [LARGE SCALE GENOMIC DNA]</scope>
    <source>
        <strain evidence="2">ANa2</strain>
        <tissue evidence="2">Whole body excluding digestive tract and cuticle</tissue>
    </source>
</reference>
<gene>
    <name evidence="2" type="ORF">Anas_08449</name>
</gene>
<protein>
    <submittedName>
        <fullName evidence="2">Rho GTPase-activating protein 20</fullName>
    </submittedName>
</protein>
<sequence>MATFIILQSQDPSRNSSRKRAFFRNFRRTSVRYSSRRRKKRKLKATKSSVNNPIKLSTPLRKSYSSDLDYVDGFSLVGEKGKLFGRLLEDICDKDELPPKSIFKNVKIRRQILLQDLTRRGPSEFGVFRKSGNARIVRELKASLDREEELILTSNTPVTIVASLFKDFIRSLPNCLFCSELYDQWMELCSISNKEKKVQTAQHLCSLIPGSHRILVKLLLYVLNLIAAKSEFNKMTPDNLGICLGPSILNTGKEDVSYDPKVSEVLSFMITNFDEVFGENDKMKLESLLLGEISKEPQEDEAGEYSEQFLSETTKHSGVSSSIDSGICSGVEDNYYSDVPYSNHSTPVSIPSRESKVSTDEVDTRLNNVGFKRNNWMRKGVMKKRNSSKDVKTTVEIVSIYK</sequence>
<dbReference type="GO" id="GO:0005096">
    <property type="term" value="F:GTPase activator activity"/>
    <property type="evidence" value="ECO:0007669"/>
    <property type="project" value="TreeGrafter"/>
</dbReference>
<evidence type="ECO:0000259" key="1">
    <source>
        <dbReference type="PROSITE" id="PS50238"/>
    </source>
</evidence>
<dbReference type="SUPFAM" id="SSF48350">
    <property type="entry name" value="GTPase activation domain, GAP"/>
    <property type="match status" value="1"/>
</dbReference>
<dbReference type="EMBL" id="SEYY01019636">
    <property type="protein sequence ID" value="KAB7498065.1"/>
    <property type="molecule type" value="Genomic_DNA"/>
</dbReference>
<dbReference type="GO" id="GO:0007165">
    <property type="term" value="P:signal transduction"/>
    <property type="evidence" value="ECO:0007669"/>
    <property type="project" value="InterPro"/>
</dbReference>
<organism evidence="2 3">
    <name type="scientific">Armadillidium nasatum</name>
    <dbReference type="NCBI Taxonomy" id="96803"/>
    <lineage>
        <taxon>Eukaryota</taxon>
        <taxon>Metazoa</taxon>
        <taxon>Ecdysozoa</taxon>
        <taxon>Arthropoda</taxon>
        <taxon>Crustacea</taxon>
        <taxon>Multicrustacea</taxon>
        <taxon>Malacostraca</taxon>
        <taxon>Eumalacostraca</taxon>
        <taxon>Peracarida</taxon>
        <taxon>Isopoda</taxon>
        <taxon>Oniscidea</taxon>
        <taxon>Crinocheta</taxon>
        <taxon>Armadillidiidae</taxon>
        <taxon>Armadillidium</taxon>
    </lineage>
</organism>
<evidence type="ECO:0000313" key="3">
    <source>
        <dbReference type="Proteomes" id="UP000326759"/>
    </source>
</evidence>
<dbReference type="PANTHER" id="PTHR23179">
    <property type="entry name" value="T-CELL ACTIVATION RHO GTPASE ACTIVATING PROTEIN-RELATED"/>
    <property type="match status" value="1"/>
</dbReference>
<dbReference type="AlphaFoldDB" id="A0A5N5SVX2"/>
<comment type="caution">
    <text evidence="2">The sequence shown here is derived from an EMBL/GenBank/DDBJ whole genome shotgun (WGS) entry which is preliminary data.</text>
</comment>
<dbReference type="PANTHER" id="PTHR23179:SF3">
    <property type="entry name" value="RHO GTPASE-ACTIVATING PROTEIN 20"/>
    <property type="match status" value="1"/>
</dbReference>
<dbReference type="InterPro" id="IPR008936">
    <property type="entry name" value="Rho_GTPase_activation_prot"/>
</dbReference>
<proteinExistence type="predicted"/>
<dbReference type="Pfam" id="PF00620">
    <property type="entry name" value="RhoGAP"/>
    <property type="match status" value="1"/>
</dbReference>
<accession>A0A5N5SVX2</accession>
<feature type="domain" description="Rho-GAP" evidence="1">
    <location>
        <begin position="86"/>
        <end position="277"/>
    </location>
</feature>
<name>A0A5N5SVX2_9CRUS</name>
<dbReference type="OrthoDB" id="6381094at2759"/>
<dbReference type="InterPro" id="IPR000198">
    <property type="entry name" value="RhoGAP_dom"/>
</dbReference>
<dbReference type="Proteomes" id="UP000326759">
    <property type="component" value="Unassembled WGS sequence"/>
</dbReference>
<keyword evidence="3" id="KW-1185">Reference proteome</keyword>
<dbReference type="PROSITE" id="PS50238">
    <property type="entry name" value="RHOGAP"/>
    <property type="match status" value="1"/>
</dbReference>
<dbReference type="Gene3D" id="1.10.555.10">
    <property type="entry name" value="Rho GTPase activation protein"/>
    <property type="match status" value="1"/>
</dbReference>
<evidence type="ECO:0000313" key="2">
    <source>
        <dbReference type="EMBL" id="KAB7498065.1"/>
    </source>
</evidence>
<dbReference type="SMART" id="SM00324">
    <property type="entry name" value="RhoGAP"/>
    <property type="match status" value="1"/>
</dbReference>